<evidence type="ECO:0000313" key="3">
    <source>
        <dbReference type="Proteomes" id="UP000642488"/>
    </source>
</evidence>
<gene>
    <name evidence="2" type="ORF">ILP92_11415</name>
</gene>
<feature type="chain" id="PRO_5037782356" evidence="1">
    <location>
        <begin position="24"/>
        <end position="230"/>
    </location>
</feature>
<accession>A0A934MHI7</accession>
<name>A0A934MHI7_9RHOB</name>
<dbReference type="Proteomes" id="UP000642488">
    <property type="component" value="Unassembled WGS sequence"/>
</dbReference>
<keyword evidence="3" id="KW-1185">Reference proteome</keyword>
<dbReference type="RefSeq" id="WP_198916525.1">
    <property type="nucleotide sequence ID" value="NZ_JAEKPD010000009.1"/>
</dbReference>
<reference evidence="2" key="1">
    <citation type="submission" date="2020-12" db="EMBL/GenBank/DDBJ databases">
        <title>Bacterial taxonomy.</title>
        <authorList>
            <person name="Pan X."/>
        </authorList>
    </citation>
    <scope>NUCLEOTIDE SEQUENCE</scope>
    <source>
        <strain evidence="2">KCTC 52957</strain>
    </source>
</reference>
<evidence type="ECO:0000256" key="1">
    <source>
        <dbReference type="SAM" id="SignalP"/>
    </source>
</evidence>
<dbReference type="AlphaFoldDB" id="A0A934MHI7"/>
<dbReference type="EMBL" id="JAEKPD010000009">
    <property type="protein sequence ID" value="MBJ3763354.1"/>
    <property type="molecule type" value="Genomic_DNA"/>
</dbReference>
<feature type="signal peptide" evidence="1">
    <location>
        <begin position="1"/>
        <end position="23"/>
    </location>
</feature>
<comment type="caution">
    <text evidence="2">The sequence shown here is derived from an EMBL/GenBank/DDBJ whole genome shotgun (WGS) entry which is preliminary data.</text>
</comment>
<proteinExistence type="predicted"/>
<sequence length="230" mass="24259">MDDCKMRVAMIFLAALSTTAVKAETLSLATAPDFFEELLPAARISGSLVAGVQLQGPSGDALRVAANVPAAWAGEIACARVISIDGTYEATNEYSVPAGWTGGQATLEYPTLHEEFLQGRKADGIGLRVSRGPCDGKPEEVTISSWNNGAGDTPAILVNSFQADVVFAYIGETSSPVRCTPVALEGRSAFDVRCPIEIIPKTPSVKVEILRVTNGQASPSSSFLLWLPES</sequence>
<evidence type="ECO:0000313" key="2">
    <source>
        <dbReference type="EMBL" id="MBJ3763354.1"/>
    </source>
</evidence>
<protein>
    <submittedName>
        <fullName evidence="2">Uncharacterized protein</fullName>
    </submittedName>
</protein>
<keyword evidence="1" id="KW-0732">Signal</keyword>
<organism evidence="2 3">
    <name type="scientific">Palleronia pontilimi</name>
    <dbReference type="NCBI Taxonomy" id="1964209"/>
    <lineage>
        <taxon>Bacteria</taxon>
        <taxon>Pseudomonadati</taxon>
        <taxon>Pseudomonadota</taxon>
        <taxon>Alphaproteobacteria</taxon>
        <taxon>Rhodobacterales</taxon>
        <taxon>Roseobacteraceae</taxon>
        <taxon>Palleronia</taxon>
    </lineage>
</organism>